<keyword evidence="4" id="KW-0808">Transferase</keyword>
<evidence type="ECO:0000256" key="3">
    <source>
        <dbReference type="ARBA" id="ARBA00022553"/>
    </source>
</evidence>
<organism evidence="7 8">
    <name type="scientific">Xanthocytophaga flava</name>
    <dbReference type="NCBI Taxonomy" id="3048013"/>
    <lineage>
        <taxon>Bacteria</taxon>
        <taxon>Pseudomonadati</taxon>
        <taxon>Bacteroidota</taxon>
        <taxon>Cytophagia</taxon>
        <taxon>Cytophagales</taxon>
        <taxon>Rhodocytophagaceae</taxon>
        <taxon>Xanthocytophaga</taxon>
    </lineage>
</organism>
<dbReference type="Gene3D" id="3.30.565.10">
    <property type="entry name" value="Histidine kinase-like ATPase, C-terminal domain"/>
    <property type="match status" value="1"/>
</dbReference>
<dbReference type="SMART" id="SM00388">
    <property type="entry name" value="HisKA"/>
    <property type="match status" value="1"/>
</dbReference>
<dbReference type="AlphaFoldDB" id="A0AAE3QVF5"/>
<feature type="domain" description="Histidine kinase" evidence="6">
    <location>
        <begin position="204"/>
        <end position="417"/>
    </location>
</feature>
<dbReference type="RefSeq" id="WP_313989446.1">
    <property type="nucleotide sequence ID" value="NZ_JASJOS010000027.1"/>
</dbReference>
<dbReference type="Gene3D" id="3.30.450.40">
    <property type="match status" value="1"/>
</dbReference>
<sequence>MSFTLPANDMIISRNPDQDASLLQTAAAYSSLDISSMDKNFEEILQLVSLICGVPIVLMITIEGEKQWVKAEKGLNLSELPYEIPFCTQLIRQEGLFLTNDIKKEKLLCGNYLLKNNSRICFYADIPLVDSEKHQIGSLCIMDYEEHAIIEEQEMILQVLAGQIVKKLELKQRNESLIALLDQAHEQAQKIYHLHEINSRILSVISHDLRSPLNLISGMLSLLSEEERIEDDLKSIIDKTSRMLYITDQMLTSLVQWGFAQQEGNEVTKVVFTLWELVDKVRQEQLPMAEAKDNQITNRVDKKIQIQADKEMLRFVLRNLVGNANKFTDSGEITIQASQLEAAIQIEVTDTGKGMSQEFMEGVFERHQTSRGTQGEKGLGFGLMMCRAFIEEHKGRLEVKSEMNKGSIFSIFIPQEI</sequence>
<dbReference type="Gene3D" id="1.10.287.130">
    <property type="match status" value="1"/>
</dbReference>
<dbReference type="Pfam" id="PF00512">
    <property type="entry name" value="HisKA"/>
    <property type="match status" value="1"/>
</dbReference>
<dbReference type="PANTHER" id="PTHR43047:SF72">
    <property type="entry name" value="OSMOSENSING HISTIDINE PROTEIN KINASE SLN1"/>
    <property type="match status" value="1"/>
</dbReference>
<dbReference type="InterPro" id="IPR029016">
    <property type="entry name" value="GAF-like_dom_sf"/>
</dbReference>
<dbReference type="EMBL" id="JASJOS010000027">
    <property type="protein sequence ID" value="MDJ1486090.1"/>
    <property type="molecule type" value="Genomic_DNA"/>
</dbReference>
<dbReference type="InterPro" id="IPR036097">
    <property type="entry name" value="HisK_dim/P_sf"/>
</dbReference>
<dbReference type="Proteomes" id="UP001241110">
    <property type="component" value="Unassembled WGS sequence"/>
</dbReference>
<keyword evidence="3" id="KW-0597">Phosphoprotein</keyword>
<evidence type="ECO:0000256" key="4">
    <source>
        <dbReference type="ARBA" id="ARBA00022679"/>
    </source>
</evidence>
<dbReference type="EC" id="2.7.13.3" evidence="2"/>
<dbReference type="CDD" id="cd00082">
    <property type="entry name" value="HisKA"/>
    <property type="match status" value="1"/>
</dbReference>
<evidence type="ECO:0000256" key="5">
    <source>
        <dbReference type="ARBA" id="ARBA00022777"/>
    </source>
</evidence>
<dbReference type="PRINTS" id="PR00344">
    <property type="entry name" value="BCTRLSENSOR"/>
</dbReference>
<dbReference type="InterPro" id="IPR003594">
    <property type="entry name" value="HATPase_dom"/>
</dbReference>
<comment type="catalytic activity">
    <reaction evidence="1">
        <text>ATP + protein L-histidine = ADP + protein N-phospho-L-histidine.</text>
        <dbReference type="EC" id="2.7.13.3"/>
    </reaction>
</comment>
<dbReference type="SUPFAM" id="SSF55781">
    <property type="entry name" value="GAF domain-like"/>
    <property type="match status" value="1"/>
</dbReference>
<dbReference type="PROSITE" id="PS50109">
    <property type="entry name" value="HIS_KIN"/>
    <property type="match status" value="1"/>
</dbReference>
<dbReference type="SUPFAM" id="SSF55874">
    <property type="entry name" value="ATPase domain of HSP90 chaperone/DNA topoisomerase II/histidine kinase"/>
    <property type="match status" value="1"/>
</dbReference>
<dbReference type="SUPFAM" id="SSF47384">
    <property type="entry name" value="Homodimeric domain of signal transducing histidine kinase"/>
    <property type="match status" value="1"/>
</dbReference>
<name>A0AAE3QVF5_9BACT</name>
<dbReference type="Pfam" id="PF02518">
    <property type="entry name" value="HATPase_c"/>
    <property type="match status" value="1"/>
</dbReference>
<dbReference type="GO" id="GO:0000155">
    <property type="term" value="F:phosphorelay sensor kinase activity"/>
    <property type="evidence" value="ECO:0007669"/>
    <property type="project" value="InterPro"/>
</dbReference>
<evidence type="ECO:0000256" key="1">
    <source>
        <dbReference type="ARBA" id="ARBA00000085"/>
    </source>
</evidence>
<dbReference type="SMART" id="SM00387">
    <property type="entry name" value="HATPase_c"/>
    <property type="match status" value="1"/>
</dbReference>
<evidence type="ECO:0000256" key="2">
    <source>
        <dbReference type="ARBA" id="ARBA00012438"/>
    </source>
</evidence>
<dbReference type="PANTHER" id="PTHR43047">
    <property type="entry name" value="TWO-COMPONENT HISTIDINE PROTEIN KINASE"/>
    <property type="match status" value="1"/>
</dbReference>
<dbReference type="InterPro" id="IPR003661">
    <property type="entry name" value="HisK_dim/P_dom"/>
</dbReference>
<comment type="caution">
    <text evidence="7">The sequence shown here is derived from an EMBL/GenBank/DDBJ whole genome shotgun (WGS) entry which is preliminary data.</text>
</comment>
<evidence type="ECO:0000313" key="8">
    <source>
        <dbReference type="Proteomes" id="UP001241110"/>
    </source>
</evidence>
<reference evidence="7" key="1">
    <citation type="submission" date="2023-05" db="EMBL/GenBank/DDBJ databases">
        <authorList>
            <person name="Zhang X."/>
        </authorList>
    </citation>
    <scope>NUCLEOTIDE SEQUENCE</scope>
    <source>
        <strain evidence="7">YF14B1</strain>
    </source>
</reference>
<keyword evidence="5 7" id="KW-0418">Kinase</keyword>
<gene>
    <name evidence="7" type="ORF">QNI16_36750</name>
</gene>
<dbReference type="InterPro" id="IPR004358">
    <property type="entry name" value="Sig_transdc_His_kin-like_C"/>
</dbReference>
<protein>
    <recommendedName>
        <fullName evidence="2">histidine kinase</fullName>
        <ecNumber evidence="2">2.7.13.3</ecNumber>
    </recommendedName>
</protein>
<evidence type="ECO:0000313" key="7">
    <source>
        <dbReference type="EMBL" id="MDJ1486090.1"/>
    </source>
</evidence>
<dbReference type="InterPro" id="IPR036890">
    <property type="entry name" value="HATPase_C_sf"/>
</dbReference>
<dbReference type="GO" id="GO:0009927">
    <property type="term" value="F:histidine phosphotransfer kinase activity"/>
    <property type="evidence" value="ECO:0007669"/>
    <property type="project" value="TreeGrafter"/>
</dbReference>
<dbReference type="GO" id="GO:0005886">
    <property type="term" value="C:plasma membrane"/>
    <property type="evidence" value="ECO:0007669"/>
    <property type="project" value="TreeGrafter"/>
</dbReference>
<accession>A0AAE3QVF5</accession>
<evidence type="ECO:0000259" key="6">
    <source>
        <dbReference type="PROSITE" id="PS50109"/>
    </source>
</evidence>
<dbReference type="InterPro" id="IPR005467">
    <property type="entry name" value="His_kinase_dom"/>
</dbReference>
<proteinExistence type="predicted"/>